<name>A0A6S7JQ14_PARCT</name>
<sequence length="159" mass="18556">MNARELLNKKRWWKGPEFLYNPEAEWLQEVEVKETEFSINEVVKNPKTVTHALTTPNLSTESVELFFHANIGAIMDCNKYNSKTKLLRVTALILRAVRKMKRMESTIEGEELTTENLTEADQLWLKSIRLSSFTEEFRSLNSSHKNPNQLINQLNLFLD</sequence>
<dbReference type="Proteomes" id="UP001152795">
    <property type="component" value="Unassembled WGS sequence"/>
</dbReference>
<proteinExistence type="predicted"/>
<evidence type="ECO:0000313" key="2">
    <source>
        <dbReference type="Proteomes" id="UP001152795"/>
    </source>
</evidence>
<comment type="caution">
    <text evidence="1">The sequence shown here is derived from an EMBL/GenBank/DDBJ whole genome shotgun (WGS) entry which is preliminary data.</text>
</comment>
<dbReference type="EMBL" id="CACRXK020019367">
    <property type="protein sequence ID" value="CAB4033567.1"/>
    <property type="molecule type" value="Genomic_DNA"/>
</dbReference>
<gene>
    <name evidence="1" type="ORF">PACLA_8A045685</name>
</gene>
<protein>
    <submittedName>
        <fullName evidence="1">Uncharacterized protein</fullName>
    </submittedName>
</protein>
<keyword evidence="2" id="KW-1185">Reference proteome</keyword>
<organism evidence="1 2">
    <name type="scientific">Paramuricea clavata</name>
    <name type="common">Red gorgonian</name>
    <name type="synonym">Violescent sea-whip</name>
    <dbReference type="NCBI Taxonomy" id="317549"/>
    <lineage>
        <taxon>Eukaryota</taxon>
        <taxon>Metazoa</taxon>
        <taxon>Cnidaria</taxon>
        <taxon>Anthozoa</taxon>
        <taxon>Octocorallia</taxon>
        <taxon>Malacalcyonacea</taxon>
        <taxon>Plexauridae</taxon>
        <taxon>Paramuricea</taxon>
    </lineage>
</organism>
<dbReference type="AlphaFoldDB" id="A0A6S7JQ14"/>
<reference evidence="1" key="1">
    <citation type="submission" date="2020-04" db="EMBL/GenBank/DDBJ databases">
        <authorList>
            <person name="Alioto T."/>
            <person name="Alioto T."/>
            <person name="Gomez Garrido J."/>
        </authorList>
    </citation>
    <scope>NUCLEOTIDE SEQUENCE</scope>
    <source>
        <strain evidence="1">A484AB</strain>
    </source>
</reference>
<feature type="non-terminal residue" evidence="1">
    <location>
        <position position="159"/>
    </location>
</feature>
<dbReference type="OrthoDB" id="6776697at2759"/>
<evidence type="ECO:0000313" key="1">
    <source>
        <dbReference type="EMBL" id="CAB4033567.1"/>
    </source>
</evidence>
<accession>A0A6S7JQ14</accession>